<keyword evidence="8" id="KW-0472">Membrane</keyword>
<reference evidence="9 10" key="1">
    <citation type="submission" date="2024-05" db="EMBL/GenBank/DDBJ databases">
        <title>Genome sequencing and assembly of Indian major carp, Cirrhinus mrigala (Hamilton, 1822).</title>
        <authorList>
            <person name="Mohindra V."/>
            <person name="Chowdhury L.M."/>
            <person name="Lal K."/>
            <person name="Jena J.K."/>
        </authorList>
    </citation>
    <scope>NUCLEOTIDE SEQUENCE [LARGE SCALE GENOMIC DNA]</scope>
    <source>
        <strain evidence="9">CM1030</strain>
        <tissue evidence="9">Blood</tissue>
    </source>
</reference>
<dbReference type="AlphaFoldDB" id="A0ABD0Q6Q8"/>
<evidence type="ECO:0000313" key="10">
    <source>
        <dbReference type="Proteomes" id="UP001529510"/>
    </source>
</evidence>
<dbReference type="PANTHER" id="PTHR22950:SF244">
    <property type="entry name" value="NEUTRAL AMINO ACID TRANSPORTER 9"/>
    <property type="match status" value="1"/>
</dbReference>
<evidence type="ECO:0000256" key="8">
    <source>
        <dbReference type="SAM" id="Phobius"/>
    </source>
</evidence>
<comment type="subcellular location">
    <subcellularLocation>
        <location evidence="1">Lysosome membrane</location>
        <topology evidence="1">Multi-pass membrane protein</topology>
    </subcellularLocation>
</comment>
<evidence type="ECO:0008006" key="11">
    <source>
        <dbReference type="Google" id="ProtNLM"/>
    </source>
</evidence>
<dbReference type="Proteomes" id="UP001529510">
    <property type="component" value="Unassembled WGS sequence"/>
</dbReference>
<name>A0ABD0Q6Q8_CIRMR</name>
<organism evidence="9 10">
    <name type="scientific">Cirrhinus mrigala</name>
    <name type="common">Mrigala</name>
    <dbReference type="NCBI Taxonomy" id="683832"/>
    <lineage>
        <taxon>Eukaryota</taxon>
        <taxon>Metazoa</taxon>
        <taxon>Chordata</taxon>
        <taxon>Craniata</taxon>
        <taxon>Vertebrata</taxon>
        <taxon>Euteleostomi</taxon>
        <taxon>Actinopterygii</taxon>
        <taxon>Neopterygii</taxon>
        <taxon>Teleostei</taxon>
        <taxon>Ostariophysi</taxon>
        <taxon>Cypriniformes</taxon>
        <taxon>Cyprinidae</taxon>
        <taxon>Labeoninae</taxon>
        <taxon>Labeonini</taxon>
        <taxon>Cirrhinus</taxon>
    </lineage>
</organism>
<proteinExistence type="predicted"/>
<evidence type="ECO:0000256" key="5">
    <source>
        <dbReference type="ARBA" id="ARBA00023157"/>
    </source>
</evidence>
<keyword evidence="8" id="KW-1133">Transmembrane helix</keyword>
<feature type="transmembrane region" description="Helical" evidence="8">
    <location>
        <begin position="7"/>
        <end position="29"/>
    </location>
</feature>
<evidence type="ECO:0000256" key="4">
    <source>
        <dbReference type="ARBA" id="ARBA00023053"/>
    </source>
</evidence>
<keyword evidence="3" id="KW-0029">Amino-acid transport</keyword>
<keyword evidence="5" id="KW-1015">Disulfide bond</keyword>
<evidence type="ECO:0000256" key="3">
    <source>
        <dbReference type="ARBA" id="ARBA00022970"/>
    </source>
</evidence>
<dbReference type="GO" id="GO:0006865">
    <property type="term" value="P:amino acid transport"/>
    <property type="evidence" value="ECO:0007669"/>
    <property type="project" value="UniProtKB-KW"/>
</dbReference>
<gene>
    <name evidence="9" type="ORF">M9458_021257</name>
</gene>
<keyword evidence="4" id="KW-0915">Sodium</keyword>
<feature type="non-terminal residue" evidence="9">
    <location>
        <position position="1"/>
    </location>
</feature>
<keyword evidence="10" id="KW-1185">Reference proteome</keyword>
<sequence length="88" mass="9861">VRDLSLAYLLVGLTYLYVGVLIFAVFPSPPLSKECIEPNFLDNFPSSDVLVFIARACLLFQMTTVYPLLGYLVRVQLMGQIFGDHYPG</sequence>
<evidence type="ECO:0000313" key="9">
    <source>
        <dbReference type="EMBL" id="KAL0181882.1"/>
    </source>
</evidence>
<dbReference type="GO" id="GO:0005765">
    <property type="term" value="C:lysosomal membrane"/>
    <property type="evidence" value="ECO:0007669"/>
    <property type="project" value="UniProtKB-SubCell"/>
</dbReference>
<accession>A0ABD0Q6Q8</accession>
<evidence type="ECO:0000256" key="6">
    <source>
        <dbReference type="ARBA" id="ARBA00023180"/>
    </source>
</evidence>
<comment type="caution">
    <text evidence="9">The sequence shown here is derived from an EMBL/GenBank/DDBJ whole genome shotgun (WGS) entry which is preliminary data.</text>
</comment>
<keyword evidence="2" id="KW-0813">Transport</keyword>
<evidence type="ECO:0000256" key="2">
    <source>
        <dbReference type="ARBA" id="ARBA00022448"/>
    </source>
</evidence>
<protein>
    <recommendedName>
        <fullName evidence="11">Amino acid transporter transmembrane domain-containing protein</fullName>
    </recommendedName>
</protein>
<keyword evidence="7" id="KW-0458">Lysosome</keyword>
<evidence type="ECO:0000256" key="7">
    <source>
        <dbReference type="ARBA" id="ARBA00023228"/>
    </source>
</evidence>
<keyword evidence="8" id="KW-0812">Transmembrane</keyword>
<keyword evidence="6" id="KW-0325">Glycoprotein</keyword>
<evidence type="ECO:0000256" key="1">
    <source>
        <dbReference type="ARBA" id="ARBA00004155"/>
    </source>
</evidence>
<dbReference type="PANTHER" id="PTHR22950">
    <property type="entry name" value="AMINO ACID TRANSPORTER"/>
    <property type="match status" value="1"/>
</dbReference>
<dbReference type="EMBL" id="JAMKFB020000010">
    <property type="protein sequence ID" value="KAL0181882.1"/>
    <property type="molecule type" value="Genomic_DNA"/>
</dbReference>
<feature type="transmembrane region" description="Helical" evidence="8">
    <location>
        <begin position="49"/>
        <end position="73"/>
    </location>
</feature>
<feature type="non-terminal residue" evidence="9">
    <location>
        <position position="88"/>
    </location>
</feature>